<accession>A0AAU8TEG3</accession>
<feature type="region of interest" description="Disordered" evidence="1">
    <location>
        <begin position="1"/>
        <end position="26"/>
    </location>
</feature>
<gene>
    <name evidence="2" type="ORF">OI25_2947</name>
</gene>
<organism evidence="2 3">
    <name type="scientific">Paraburkholderia fungorum</name>
    <dbReference type="NCBI Taxonomy" id="134537"/>
    <lineage>
        <taxon>Bacteria</taxon>
        <taxon>Pseudomonadati</taxon>
        <taxon>Pseudomonadota</taxon>
        <taxon>Betaproteobacteria</taxon>
        <taxon>Burkholderiales</taxon>
        <taxon>Burkholderiaceae</taxon>
        <taxon>Paraburkholderia</taxon>
    </lineage>
</organism>
<sequence>MSIRADDHRPTRDIAPTMQRNAESQSREQAMDFFASRFGIRSAFIRVKTLSRVLGIGGGTIYSAMRAGTFFIPHRMLGIAPAVKLEDLADWYCQCPDAVERAPGLSIPDAGCADPGESSAVDAESTVGKKERRRAIIEAALAEMQKVQ</sequence>
<name>A0AAU8TEG3_9BURK</name>
<dbReference type="Proteomes" id="UP000032614">
    <property type="component" value="Chromosome 1"/>
</dbReference>
<feature type="compositionally biased region" description="Basic and acidic residues" evidence="1">
    <location>
        <begin position="1"/>
        <end position="12"/>
    </location>
</feature>
<dbReference type="EMBL" id="CP010026">
    <property type="protein sequence ID" value="AJZ58670.1"/>
    <property type="molecule type" value="Genomic_DNA"/>
</dbReference>
<evidence type="ECO:0000313" key="3">
    <source>
        <dbReference type="Proteomes" id="UP000032614"/>
    </source>
</evidence>
<evidence type="ECO:0000313" key="2">
    <source>
        <dbReference type="EMBL" id="AJZ58670.1"/>
    </source>
</evidence>
<reference evidence="2 3" key="1">
    <citation type="journal article" date="2015" name="Genome Announc.">
        <title>Complete genome sequences for 59 burkholderia isolates, both pathogenic and near neighbor.</title>
        <authorList>
            <person name="Johnson S.L."/>
            <person name="Bishop-Lilly K.A."/>
            <person name="Ladner J.T."/>
            <person name="Daligault H.E."/>
            <person name="Davenport K.W."/>
            <person name="Jaissle J."/>
            <person name="Frey K.G."/>
            <person name="Koroleva G.I."/>
            <person name="Bruce D.C."/>
            <person name="Coyne S.R."/>
            <person name="Broomall S.M."/>
            <person name="Li P.E."/>
            <person name="Teshima H."/>
            <person name="Gibbons H.S."/>
            <person name="Palacios G.F."/>
            <person name="Rosenzweig C.N."/>
            <person name="Redden C.L."/>
            <person name="Xu Y."/>
            <person name="Minogue T.D."/>
            <person name="Chain P.S."/>
        </authorList>
    </citation>
    <scope>NUCLEOTIDE SEQUENCE [LARGE SCALE GENOMIC DNA]</scope>
    <source>
        <strain evidence="2 3">ATCC BAA-463</strain>
    </source>
</reference>
<evidence type="ECO:0008006" key="4">
    <source>
        <dbReference type="Google" id="ProtNLM"/>
    </source>
</evidence>
<protein>
    <recommendedName>
        <fullName evidence="4">DNA-binding protein</fullName>
    </recommendedName>
</protein>
<dbReference type="AlphaFoldDB" id="A0AAU8TEG3"/>
<dbReference type="GeneID" id="66516882"/>
<dbReference type="RefSeq" id="WP_046568640.1">
    <property type="nucleotide sequence ID" value="NZ_CP010026.1"/>
</dbReference>
<evidence type="ECO:0000256" key="1">
    <source>
        <dbReference type="SAM" id="MobiDB-lite"/>
    </source>
</evidence>
<dbReference type="KEGG" id="bfn:OI25_2947"/>
<proteinExistence type="predicted"/>